<dbReference type="PANTHER" id="PTHR39189:SF1">
    <property type="entry name" value="UPF0173 METAL-DEPENDENT HYDROLASE YTKL"/>
    <property type="match status" value="1"/>
</dbReference>
<dbReference type="STRING" id="694429.Pyrfu_0277"/>
<proteinExistence type="predicted"/>
<reference evidence="1 2" key="1">
    <citation type="journal article" date="2011" name="Stand. Genomic Sci.">
        <title>Complete genome sequence of the hyperthermophilic chemolithoautotroph Pyrolobus fumarii type strain (1A).</title>
        <authorList>
            <person name="Anderson I."/>
            <person name="Goker M."/>
            <person name="Nolan M."/>
            <person name="Lucas S."/>
            <person name="Hammon N."/>
            <person name="Deshpande S."/>
            <person name="Cheng J.F."/>
            <person name="Tapia R."/>
            <person name="Han C."/>
            <person name="Goodwin L."/>
            <person name="Pitluck S."/>
            <person name="Huntemann M."/>
            <person name="Liolios K."/>
            <person name="Ivanova N."/>
            <person name="Pagani I."/>
            <person name="Mavromatis K."/>
            <person name="Ovchinikova G."/>
            <person name="Pati A."/>
            <person name="Chen A."/>
            <person name="Palaniappan K."/>
            <person name="Land M."/>
            <person name="Hauser L."/>
            <person name="Brambilla E.M."/>
            <person name="Huber H."/>
            <person name="Yasawong M."/>
            <person name="Rohde M."/>
            <person name="Spring S."/>
            <person name="Abt B."/>
            <person name="Sikorski J."/>
            <person name="Wirth R."/>
            <person name="Detter J.C."/>
            <person name="Woyke T."/>
            <person name="Bristow J."/>
            <person name="Eisen J.A."/>
            <person name="Markowitz V."/>
            <person name="Hugenholtz P."/>
            <person name="Kyrpides N.C."/>
            <person name="Klenk H.P."/>
            <person name="Lapidus A."/>
        </authorList>
    </citation>
    <scope>NUCLEOTIDE SEQUENCE [LARGE SCALE GENOMIC DNA]</scope>
    <source>
        <strain evidence="2">DSM 11204 / 1A</strain>
    </source>
</reference>
<organism evidence="1 2">
    <name type="scientific">Pyrolobus fumarii (strain DSM 11204 / 1A)</name>
    <dbReference type="NCBI Taxonomy" id="694429"/>
    <lineage>
        <taxon>Archaea</taxon>
        <taxon>Thermoproteota</taxon>
        <taxon>Thermoprotei</taxon>
        <taxon>Desulfurococcales</taxon>
        <taxon>Pyrodictiaceae</taxon>
        <taxon>Pyrolobus</taxon>
    </lineage>
</organism>
<dbReference type="eggNOG" id="arCOG00497">
    <property type="taxonomic scope" value="Archaea"/>
</dbReference>
<keyword evidence="2" id="KW-1185">Reference proteome</keyword>
<dbReference type="AlphaFoldDB" id="G0EFA6"/>
<evidence type="ECO:0008006" key="3">
    <source>
        <dbReference type="Google" id="ProtNLM"/>
    </source>
</evidence>
<dbReference type="InParanoid" id="G0EFA6"/>
<evidence type="ECO:0000313" key="2">
    <source>
        <dbReference type="Proteomes" id="UP000001037"/>
    </source>
</evidence>
<name>G0EFA6_PYRF1</name>
<dbReference type="Pfam" id="PF13483">
    <property type="entry name" value="Lactamase_B_3"/>
    <property type="match status" value="1"/>
</dbReference>
<dbReference type="InterPro" id="IPR036866">
    <property type="entry name" value="RibonucZ/Hydroxyglut_hydro"/>
</dbReference>
<dbReference type="HOGENOM" id="CLU_070010_3_0_2"/>
<dbReference type="SUPFAM" id="SSF56281">
    <property type="entry name" value="Metallo-hydrolase/oxidoreductase"/>
    <property type="match status" value="1"/>
</dbReference>
<dbReference type="Proteomes" id="UP000001037">
    <property type="component" value="Chromosome"/>
</dbReference>
<dbReference type="PANTHER" id="PTHR39189">
    <property type="entry name" value="UPF0173 METAL-DEPENDENT HYDROLASE YTKL"/>
    <property type="match status" value="1"/>
</dbReference>
<dbReference type="GeneID" id="11139919"/>
<sequence>MVWKLAVIVRWWGHACIELVYDDTRLMIDPHDGASIGVGVKPPKPNPHYILVTHRHFDHNAVDVVKGDSTREVVVERTGEFSLGPFRVKGVKLPHDEFGGRYRGFVVAYRIEVDGITFTHLGDAGIVPGEEEAKQLRADIVFVPAGGVYTMHPREAAEVLDMLEAKVGVPIHYWLRGYFLPLDPLDEFLSVVRKRRRVVRLENNEFSVSRDELPSEPSVYVLEAPWLIRG</sequence>
<dbReference type="EMBL" id="CP002838">
    <property type="protein sequence ID" value="AEM38149.1"/>
    <property type="molecule type" value="Genomic_DNA"/>
</dbReference>
<dbReference type="RefSeq" id="WP_014025826.1">
    <property type="nucleotide sequence ID" value="NC_015931.1"/>
</dbReference>
<accession>G0EFA6</accession>
<dbReference type="Gene3D" id="3.60.15.10">
    <property type="entry name" value="Ribonuclease Z/Hydroxyacylglutathione hydrolase-like"/>
    <property type="match status" value="1"/>
</dbReference>
<gene>
    <name evidence="1" type="ordered locus">Pyrfu_0277</name>
</gene>
<dbReference type="KEGG" id="pfm:Pyrfu_0277"/>
<evidence type="ECO:0000313" key="1">
    <source>
        <dbReference type="EMBL" id="AEM38149.1"/>
    </source>
</evidence>
<protein>
    <recommendedName>
        <fullName evidence="3">Zn-dependent hydrolase of the beta-lactamase fold-like protein</fullName>
    </recommendedName>
</protein>